<dbReference type="OrthoDB" id="9808686at2"/>
<keyword evidence="7 8" id="KW-0472">Membrane</keyword>
<feature type="transmembrane region" description="Helical" evidence="8">
    <location>
        <begin position="265"/>
        <end position="286"/>
    </location>
</feature>
<gene>
    <name evidence="10" type="ORF">RD110_08750</name>
</gene>
<feature type="transmembrane region" description="Helical" evidence="8">
    <location>
        <begin position="234"/>
        <end position="253"/>
    </location>
</feature>
<dbReference type="Proteomes" id="UP000186609">
    <property type="component" value="Chromosome"/>
</dbReference>
<dbReference type="PANTHER" id="PTHR30294:SF47">
    <property type="entry name" value="INNER MEMBRANE TRANSPORT PERMEASE YHHJ"/>
    <property type="match status" value="1"/>
</dbReference>
<dbReference type="Gene3D" id="3.40.1710.10">
    <property type="entry name" value="abc type-2 transporter like domain"/>
    <property type="match status" value="1"/>
</dbReference>
<evidence type="ECO:0000256" key="8">
    <source>
        <dbReference type="SAM" id="Phobius"/>
    </source>
</evidence>
<organism evidence="10 11">
    <name type="scientific">Rhodoferax koreensis</name>
    <dbReference type="NCBI Taxonomy" id="1842727"/>
    <lineage>
        <taxon>Bacteria</taxon>
        <taxon>Pseudomonadati</taxon>
        <taxon>Pseudomonadota</taxon>
        <taxon>Betaproteobacteria</taxon>
        <taxon>Burkholderiales</taxon>
        <taxon>Comamonadaceae</taxon>
        <taxon>Rhodoferax</taxon>
    </lineage>
</organism>
<dbReference type="InterPro" id="IPR013525">
    <property type="entry name" value="ABC2_TM"/>
</dbReference>
<dbReference type="InterPro" id="IPR047817">
    <property type="entry name" value="ABC2_TM_bact-type"/>
</dbReference>
<dbReference type="AlphaFoldDB" id="A0A1P8JU46"/>
<dbReference type="GO" id="GO:0005886">
    <property type="term" value="C:plasma membrane"/>
    <property type="evidence" value="ECO:0007669"/>
    <property type="project" value="UniProtKB-SubCell"/>
</dbReference>
<dbReference type="EMBL" id="CP019236">
    <property type="protein sequence ID" value="APW37273.1"/>
    <property type="molecule type" value="Genomic_DNA"/>
</dbReference>
<feature type="transmembrane region" description="Helical" evidence="8">
    <location>
        <begin position="323"/>
        <end position="345"/>
    </location>
</feature>
<evidence type="ECO:0000313" key="10">
    <source>
        <dbReference type="EMBL" id="APW37273.1"/>
    </source>
</evidence>
<sequence>MSRHGDPALLAWLRTVARLGVKELRSLWRDRLLLLLVLWAFSGGIYSAASSAPDTLRRAAVAVVDEDQSPLSQRITTALYPPSFKLPEQVSVQRMDAGLDRGLYTFVLQLPSGLQRDVLAGRAPAMQLNVDATQMTQAFVGAATIERIALGEIAEFVQRDRVAVPSAVELELRMRFNPTLEPRWFMGVMQLINEITMLSIILTGAALIREREHGTLEHILVLPVTPLQIMVSKVWAMGLVVLVAAALSLHFVVQGALHTPIAGATALFLAGCALHLFAMTAMGIYLGTVARSMPQLGLLIILVLLPLQLLSGGSTPRESMPEAVQFVMLGAPTTHFVSFAQAILYRGAGLSIVWPHFAAIALIGAVFFIAALRRLRLSVARQG</sequence>
<keyword evidence="11" id="KW-1185">Reference proteome</keyword>
<dbReference type="GO" id="GO:0140359">
    <property type="term" value="F:ABC-type transporter activity"/>
    <property type="evidence" value="ECO:0007669"/>
    <property type="project" value="InterPro"/>
</dbReference>
<keyword evidence="5 8" id="KW-0812">Transmembrane</keyword>
<keyword evidence="6 8" id="KW-1133">Transmembrane helix</keyword>
<dbReference type="PANTHER" id="PTHR30294">
    <property type="entry name" value="MEMBRANE COMPONENT OF ABC TRANSPORTER YHHJ-RELATED"/>
    <property type="match status" value="1"/>
</dbReference>
<reference evidence="10 11" key="1">
    <citation type="submission" date="2017-01" db="EMBL/GenBank/DDBJ databases">
        <authorList>
            <person name="Mah S.A."/>
            <person name="Swanson W.J."/>
            <person name="Moy G.W."/>
            <person name="Vacquier V.D."/>
        </authorList>
    </citation>
    <scope>NUCLEOTIDE SEQUENCE [LARGE SCALE GENOMIC DNA]</scope>
    <source>
        <strain evidence="10 11">DCY110</strain>
    </source>
</reference>
<evidence type="ECO:0000256" key="1">
    <source>
        <dbReference type="ARBA" id="ARBA00004651"/>
    </source>
</evidence>
<dbReference type="InterPro" id="IPR051449">
    <property type="entry name" value="ABC-2_transporter_component"/>
</dbReference>
<comment type="subcellular location">
    <subcellularLocation>
        <location evidence="1">Cell membrane</location>
        <topology evidence="1">Multi-pass membrane protein</topology>
    </subcellularLocation>
</comment>
<evidence type="ECO:0000256" key="7">
    <source>
        <dbReference type="ARBA" id="ARBA00023136"/>
    </source>
</evidence>
<dbReference type="Pfam" id="PF12698">
    <property type="entry name" value="ABC2_membrane_3"/>
    <property type="match status" value="1"/>
</dbReference>
<proteinExistence type="inferred from homology"/>
<evidence type="ECO:0000256" key="6">
    <source>
        <dbReference type="ARBA" id="ARBA00022989"/>
    </source>
</evidence>
<evidence type="ECO:0000256" key="2">
    <source>
        <dbReference type="ARBA" id="ARBA00007783"/>
    </source>
</evidence>
<dbReference type="KEGG" id="rhy:RD110_08750"/>
<accession>A0A1P8JU46</accession>
<dbReference type="PROSITE" id="PS51012">
    <property type="entry name" value="ABC_TM2"/>
    <property type="match status" value="1"/>
</dbReference>
<protein>
    <recommendedName>
        <fullName evidence="9">ABC transmembrane type-2 domain-containing protein</fullName>
    </recommendedName>
</protein>
<evidence type="ECO:0000256" key="5">
    <source>
        <dbReference type="ARBA" id="ARBA00022692"/>
    </source>
</evidence>
<evidence type="ECO:0000256" key="4">
    <source>
        <dbReference type="ARBA" id="ARBA00022475"/>
    </source>
</evidence>
<feature type="transmembrane region" description="Helical" evidence="8">
    <location>
        <begin position="184"/>
        <end position="208"/>
    </location>
</feature>
<evidence type="ECO:0000259" key="9">
    <source>
        <dbReference type="PROSITE" id="PS51012"/>
    </source>
</evidence>
<dbReference type="RefSeq" id="WP_076198619.1">
    <property type="nucleotide sequence ID" value="NZ_CP019236.1"/>
</dbReference>
<name>A0A1P8JU46_9BURK</name>
<keyword evidence="3" id="KW-0813">Transport</keyword>
<feature type="transmembrane region" description="Helical" evidence="8">
    <location>
        <begin position="292"/>
        <end position="311"/>
    </location>
</feature>
<comment type="similarity">
    <text evidence="2">Belongs to the ABC-2 integral membrane protein family.</text>
</comment>
<feature type="transmembrane region" description="Helical" evidence="8">
    <location>
        <begin position="351"/>
        <end position="372"/>
    </location>
</feature>
<feature type="domain" description="ABC transmembrane type-2" evidence="9">
    <location>
        <begin position="150"/>
        <end position="378"/>
    </location>
</feature>
<evidence type="ECO:0000256" key="3">
    <source>
        <dbReference type="ARBA" id="ARBA00022448"/>
    </source>
</evidence>
<dbReference type="STRING" id="1842727.RD110_08750"/>
<keyword evidence="4" id="KW-1003">Cell membrane</keyword>
<evidence type="ECO:0000313" key="11">
    <source>
        <dbReference type="Proteomes" id="UP000186609"/>
    </source>
</evidence>